<organism evidence="3">
    <name type="scientific">uncultured Caudovirales phage</name>
    <dbReference type="NCBI Taxonomy" id="2100421"/>
    <lineage>
        <taxon>Viruses</taxon>
        <taxon>Duplodnaviria</taxon>
        <taxon>Heunggongvirae</taxon>
        <taxon>Uroviricota</taxon>
        <taxon>Caudoviricetes</taxon>
        <taxon>Peduoviridae</taxon>
        <taxon>Maltschvirus</taxon>
        <taxon>Maltschvirus maltsch</taxon>
    </lineage>
</organism>
<protein>
    <recommendedName>
        <fullName evidence="2">Lin1244/Lin1753-like N-terminal domain-containing protein</fullName>
    </recommendedName>
</protein>
<proteinExistence type="predicted"/>
<feature type="coiled-coil region" evidence="1">
    <location>
        <begin position="205"/>
        <end position="232"/>
    </location>
</feature>
<evidence type="ECO:0000256" key="1">
    <source>
        <dbReference type="SAM" id="Coils"/>
    </source>
</evidence>
<feature type="domain" description="Lin1244/Lin1753-like N-terminal" evidence="2">
    <location>
        <begin position="6"/>
        <end position="85"/>
    </location>
</feature>
<dbReference type="Pfam" id="PF14297">
    <property type="entry name" value="Lin1244_N"/>
    <property type="match status" value="1"/>
</dbReference>
<reference evidence="3" key="1">
    <citation type="submission" date="2020-04" db="EMBL/GenBank/DDBJ databases">
        <authorList>
            <person name="Chiriac C."/>
            <person name="Salcher M."/>
            <person name="Ghai R."/>
            <person name="Kavagutti S V."/>
        </authorList>
    </citation>
    <scope>NUCLEOTIDE SEQUENCE</scope>
</reference>
<sequence>MKETFYFSHDYNARSDAKIKRLIYSLGIEGYGIYWALIEDLYNNENSITCDYDLIAYDLRVDAGTILKVIMDFDLFEIHDNCFSSISIEKRLNKRNEKSEKARSNATKRWNNANALQTHSESNAIKDNKIKEIKIKDIKIKKKPLHTFADSEFYDFDKFCMKLFDWSKDKCKFYHDAAIGYSESKGAKYLDWIAAVKNWDRKQPYTKKQNNYEAGKQQRDELRNRAEQFIANKLLGS</sequence>
<dbReference type="InterPro" id="IPR025400">
    <property type="entry name" value="Lin1244/Lin1753-like_N"/>
</dbReference>
<accession>A0A6J5N143</accession>
<evidence type="ECO:0000259" key="2">
    <source>
        <dbReference type="Pfam" id="PF14297"/>
    </source>
</evidence>
<name>A0A6J5N143_9CAUD</name>
<keyword evidence="1" id="KW-0175">Coiled coil</keyword>
<dbReference type="EMBL" id="LR796568">
    <property type="protein sequence ID" value="CAB4152017.1"/>
    <property type="molecule type" value="Genomic_DNA"/>
</dbReference>
<evidence type="ECO:0000313" key="3">
    <source>
        <dbReference type="EMBL" id="CAB4152017.1"/>
    </source>
</evidence>
<gene>
    <name evidence="3" type="ORF">UFOVP595_41</name>
</gene>